<reference evidence="2" key="2">
    <citation type="journal article" date="2015" name="Fish Shellfish Immunol.">
        <title>Early steps in the European eel (Anguilla anguilla)-Vibrio vulnificus interaction in the gills: Role of the RtxA13 toxin.</title>
        <authorList>
            <person name="Callol A."/>
            <person name="Pajuelo D."/>
            <person name="Ebbesson L."/>
            <person name="Teles M."/>
            <person name="MacKenzie S."/>
            <person name="Amaro C."/>
        </authorList>
    </citation>
    <scope>NUCLEOTIDE SEQUENCE</scope>
</reference>
<dbReference type="AlphaFoldDB" id="A0A0E9RYS3"/>
<feature type="transmembrane region" description="Helical" evidence="1">
    <location>
        <begin position="6"/>
        <end position="33"/>
    </location>
</feature>
<keyword evidence="1" id="KW-0472">Membrane</keyword>
<protein>
    <submittedName>
        <fullName evidence="2">Uncharacterized protein</fullName>
    </submittedName>
</protein>
<dbReference type="EMBL" id="GBXM01074203">
    <property type="protein sequence ID" value="JAH34374.1"/>
    <property type="molecule type" value="Transcribed_RNA"/>
</dbReference>
<organism evidence="2">
    <name type="scientific">Anguilla anguilla</name>
    <name type="common">European freshwater eel</name>
    <name type="synonym">Muraena anguilla</name>
    <dbReference type="NCBI Taxonomy" id="7936"/>
    <lineage>
        <taxon>Eukaryota</taxon>
        <taxon>Metazoa</taxon>
        <taxon>Chordata</taxon>
        <taxon>Craniata</taxon>
        <taxon>Vertebrata</taxon>
        <taxon>Euteleostomi</taxon>
        <taxon>Actinopterygii</taxon>
        <taxon>Neopterygii</taxon>
        <taxon>Teleostei</taxon>
        <taxon>Anguilliformes</taxon>
        <taxon>Anguillidae</taxon>
        <taxon>Anguilla</taxon>
    </lineage>
</organism>
<proteinExistence type="predicted"/>
<evidence type="ECO:0000256" key="1">
    <source>
        <dbReference type="SAM" id="Phobius"/>
    </source>
</evidence>
<reference evidence="2" key="1">
    <citation type="submission" date="2014-11" db="EMBL/GenBank/DDBJ databases">
        <authorList>
            <person name="Amaro Gonzalez C."/>
        </authorList>
    </citation>
    <scope>NUCLEOTIDE SEQUENCE</scope>
</reference>
<sequence length="35" mass="4100">MVLQCYCIFISLFLIVLCMSSTIIYFVLNIIILQQ</sequence>
<accession>A0A0E9RYS3</accession>
<keyword evidence="1" id="KW-0812">Transmembrane</keyword>
<name>A0A0E9RYS3_ANGAN</name>
<evidence type="ECO:0000313" key="2">
    <source>
        <dbReference type="EMBL" id="JAH34374.1"/>
    </source>
</evidence>
<keyword evidence="1" id="KW-1133">Transmembrane helix</keyword>